<name>A0A4V1LVH2_9BACT</name>
<dbReference type="GO" id="GO:0015074">
    <property type="term" value="P:DNA integration"/>
    <property type="evidence" value="ECO:0007669"/>
    <property type="project" value="InterPro"/>
</dbReference>
<feature type="domain" description="Integrase catalytic" evidence="1">
    <location>
        <begin position="219"/>
        <end position="422"/>
    </location>
</feature>
<dbReference type="OrthoDB" id="5439087at2"/>
<dbReference type="Gene3D" id="3.30.420.10">
    <property type="entry name" value="Ribonuclease H-like superfamily/Ribonuclease H"/>
    <property type="match status" value="1"/>
</dbReference>
<dbReference type="GO" id="GO:0003676">
    <property type="term" value="F:nucleic acid binding"/>
    <property type="evidence" value="ECO:0007669"/>
    <property type="project" value="InterPro"/>
</dbReference>
<organism evidence="2 3">
    <name type="scientific">Arcobacter cloacae</name>
    <dbReference type="NCBI Taxonomy" id="1054034"/>
    <lineage>
        <taxon>Bacteria</taxon>
        <taxon>Pseudomonadati</taxon>
        <taxon>Campylobacterota</taxon>
        <taxon>Epsilonproteobacteria</taxon>
        <taxon>Campylobacterales</taxon>
        <taxon>Arcobacteraceae</taxon>
        <taxon>Arcobacter</taxon>
    </lineage>
</organism>
<dbReference type="RefSeq" id="WP_128986516.1">
    <property type="nucleotide sequence ID" value="NZ_PDJZ01000006.1"/>
</dbReference>
<dbReference type="InterPro" id="IPR001584">
    <property type="entry name" value="Integrase_cat-core"/>
</dbReference>
<dbReference type="Proteomes" id="UP000290870">
    <property type="component" value="Unassembled WGS sequence"/>
</dbReference>
<dbReference type="AlphaFoldDB" id="A0A4V1LVH2"/>
<dbReference type="PROSITE" id="PS50994">
    <property type="entry name" value="INTEGRASE"/>
    <property type="match status" value="1"/>
</dbReference>
<dbReference type="InterPro" id="IPR015378">
    <property type="entry name" value="Transposase-like_Mu_C"/>
</dbReference>
<dbReference type="InterPro" id="IPR012337">
    <property type="entry name" value="RNaseH-like_sf"/>
</dbReference>
<dbReference type="EMBL" id="PDJZ01000006">
    <property type="protein sequence ID" value="RXJ84085.1"/>
    <property type="molecule type" value="Genomic_DNA"/>
</dbReference>
<evidence type="ECO:0000259" key="1">
    <source>
        <dbReference type="PROSITE" id="PS50994"/>
    </source>
</evidence>
<dbReference type="Pfam" id="PF09299">
    <property type="entry name" value="Mu-transpos_C"/>
    <property type="match status" value="1"/>
</dbReference>
<reference evidence="2 3" key="1">
    <citation type="submission" date="2017-10" db="EMBL/GenBank/DDBJ databases">
        <title>Genomics of the genus Arcobacter.</title>
        <authorList>
            <person name="Perez-Cataluna A."/>
            <person name="Figueras M.J."/>
        </authorList>
    </citation>
    <scope>NUCLEOTIDE SEQUENCE [LARGE SCALE GENOMIC DNA]</scope>
    <source>
        <strain evidence="2 3">F26</strain>
    </source>
</reference>
<dbReference type="InterPro" id="IPR036397">
    <property type="entry name" value="RNaseH_sf"/>
</dbReference>
<comment type="caution">
    <text evidence="2">The sequence shown here is derived from an EMBL/GenBank/DDBJ whole genome shotgun (WGS) entry which is preliminary data.</text>
</comment>
<proteinExistence type="predicted"/>
<sequence>MQKINLNVGSKVFIKDQEYEIKKQIDLKTVLALNLSTNKLENISINHIKNEKESSELIINENIPEEHWSEAKNRLEIITPLLNKQTTKDEIEDIAIKNNLHLSTIYRWIAQYKENTLLSSLLPKHLSKGGKGTLRTNEETELIIQKSINDLYLSQQKFSARKVYFDIVRRCKNARITPPSENTVRNRIAQIEEKKKIKYRESAILADRKYRNTDGMFPEGKYPLDFIQIDHTPMDIDIVDEVYRRPIGRPYLTLAIDVYSRMITGFYISLDEPSYFSVSQCISQSILTKEKYLREIGIEGEWYIYGIPRALGMDNAQEFRSKNLQRVCEEYGITISWRPVARPQFGGHIERMIGTAMNEIHTLPGTKFSNIQKRGEYNSEKKSIFTLKELEKWFANYIINQYHKRIHSGIRMTPEKKYELGIFGDDDNPGRGLPEKISNEDYFKISLLPTVERTIQQFGVKIDNIVYYSDILRRWIKSKDEDNNAKKFIFKRDPRDISVIWFYDPTIKNYFEVHYRNISYPPISIWDLRNIRKYLDDKHQQDYDETIIFKTYYKLQEIQKEAALKTKTERREQAAKKIRKDKKEFDDIKIKSKKQISTEHHITNESSTFDDLFKDIKPFDEIEI</sequence>
<evidence type="ECO:0000313" key="3">
    <source>
        <dbReference type="Proteomes" id="UP000290870"/>
    </source>
</evidence>
<gene>
    <name evidence="2" type="ORF">CRU90_06710</name>
</gene>
<accession>A0A4V1LVH2</accession>
<dbReference type="SUPFAM" id="SSF53098">
    <property type="entry name" value="Ribonuclease H-like"/>
    <property type="match status" value="1"/>
</dbReference>
<evidence type="ECO:0000313" key="2">
    <source>
        <dbReference type="EMBL" id="RXJ84085.1"/>
    </source>
</evidence>
<protein>
    <submittedName>
        <fullName evidence="2">Integrase</fullName>
    </submittedName>
</protein>